<keyword evidence="3" id="KW-1185">Reference proteome</keyword>
<feature type="region of interest" description="Disordered" evidence="1">
    <location>
        <begin position="1"/>
        <end position="27"/>
    </location>
</feature>
<gene>
    <name evidence="2" type="ORF">THAOC_12974</name>
</gene>
<protein>
    <submittedName>
        <fullName evidence="2">Uncharacterized protein</fullName>
    </submittedName>
</protein>
<dbReference type="Proteomes" id="UP000266841">
    <property type="component" value="Unassembled WGS sequence"/>
</dbReference>
<accession>K0SMD5</accession>
<name>K0SMD5_THAOC</name>
<reference evidence="2 3" key="1">
    <citation type="journal article" date="2012" name="Genome Biol.">
        <title>Genome and low-iron response of an oceanic diatom adapted to chronic iron limitation.</title>
        <authorList>
            <person name="Lommer M."/>
            <person name="Specht M."/>
            <person name="Roy A.S."/>
            <person name="Kraemer L."/>
            <person name="Andreson R."/>
            <person name="Gutowska M.A."/>
            <person name="Wolf J."/>
            <person name="Bergner S.V."/>
            <person name="Schilhabel M.B."/>
            <person name="Klostermeier U.C."/>
            <person name="Beiko R.G."/>
            <person name="Rosenstiel P."/>
            <person name="Hippler M."/>
            <person name="Laroche J."/>
        </authorList>
    </citation>
    <scope>NUCLEOTIDE SEQUENCE [LARGE SCALE GENOMIC DNA]</scope>
    <source>
        <strain evidence="2 3">CCMP1005</strain>
    </source>
</reference>
<evidence type="ECO:0000313" key="3">
    <source>
        <dbReference type="Proteomes" id="UP000266841"/>
    </source>
</evidence>
<proteinExistence type="predicted"/>
<dbReference type="EMBL" id="AGNL01015255">
    <property type="protein sequence ID" value="EJK66119.1"/>
    <property type="molecule type" value="Genomic_DNA"/>
</dbReference>
<evidence type="ECO:0000313" key="2">
    <source>
        <dbReference type="EMBL" id="EJK66119.1"/>
    </source>
</evidence>
<sequence length="83" mass="8841">MTHQHIAATSTSSRSKQLVATLKSQQAPPELARIDGEVRDDASTGRRSELLCCLFRSGVAVIATVDASLMASRLWGGDGDEVL</sequence>
<evidence type="ECO:0000256" key="1">
    <source>
        <dbReference type="SAM" id="MobiDB-lite"/>
    </source>
</evidence>
<dbReference type="AlphaFoldDB" id="K0SMD5"/>
<organism evidence="2 3">
    <name type="scientific">Thalassiosira oceanica</name>
    <name type="common">Marine diatom</name>
    <dbReference type="NCBI Taxonomy" id="159749"/>
    <lineage>
        <taxon>Eukaryota</taxon>
        <taxon>Sar</taxon>
        <taxon>Stramenopiles</taxon>
        <taxon>Ochrophyta</taxon>
        <taxon>Bacillariophyta</taxon>
        <taxon>Coscinodiscophyceae</taxon>
        <taxon>Thalassiosirophycidae</taxon>
        <taxon>Thalassiosirales</taxon>
        <taxon>Thalassiosiraceae</taxon>
        <taxon>Thalassiosira</taxon>
    </lineage>
</organism>
<comment type="caution">
    <text evidence="2">The sequence shown here is derived from an EMBL/GenBank/DDBJ whole genome shotgun (WGS) entry which is preliminary data.</text>
</comment>